<reference evidence="1" key="1">
    <citation type="journal article" date="2021" name="New Phytol.">
        <title>Evolutionary innovations through gain and loss of genes in the ectomycorrhizal Boletales.</title>
        <authorList>
            <person name="Wu G."/>
            <person name="Miyauchi S."/>
            <person name="Morin E."/>
            <person name="Kuo A."/>
            <person name="Drula E."/>
            <person name="Varga T."/>
            <person name="Kohler A."/>
            <person name="Feng B."/>
            <person name="Cao Y."/>
            <person name="Lipzen A."/>
            <person name="Daum C."/>
            <person name="Hundley H."/>
            <person name="Pangilinan J."/>
            <person name="Johnson J."/>
            <person name="Barry K."/>
            <person name="LaButti K."/>
            <person name="Ng V."/>
            <person name="Ahrendt S."/>
            <person name="Min B."/>
            <person name="Choi I.G."/>
            <person name="Park H."/>
            <person name="Plett J.M."/>
            <person name="Magnuson J."/>
            <person name="Spatafora J.W."/>
            <person name="Nagy L.G."/>
            <person name="Henrissat B."/>
            <person name="Grigoriev I.V."/>
            <person name="Yang Z.L."/>
            <person name="Xu J."/>
            <person name="Martin F.M."/>
        </authorList>
    </citation>
    <scope>NUCLEOTIDE SEQUENCE</scope>
    <source>
        <strain evidence="1">KUC20120723A-06</strain>
    </source>
</reference>
<dbReference type="Proteomes" id="UP000790709">
    <property type="component" value="Unassembled WGS sequence"/>
</dbReference>
<evidence type="ECO:0000313" key="1">
    <source>
        <dbReference type="EMBL" id="KAH7919955.1"/>
    </source>
</evidence>
<evidence type="ECO:0000313" key="2">
    <source>
        <dbReference type="Proteomes" id="UP000790709"/>
    </source>
</evidence>
<protein>
    <submittedName>
        <fullName evidence="1">Kinase-like protein</fullName>
    </submittedName>
</protein>
<proteinExistence type="predicted"/>
<organism evidence="1 2">
    <name type="scientific">Leucogyrophana mollusca</name>
    <dbReference type="NCBI Taxonomy" id="85980"/>
    <lineage>
        <taxon>Eukaryota</taxon>
        <taxon>Fungi</taxon>
        <taxon>Dikarya</taxon>
        <taxon>Basidiomycota</taxon>
        <taxon>Agaricomycotina</taxon>
        <taxon>Agaricomycetes</taxon>
        <taxon>Agaricomycetidae</taxon>
        <taxon>Boletales</taxon>
        <taxon>Boletales incertae sedis</taxon>
        <taxon>Leucogyrophana</taxon>
    </lineage>
</organism>
<sequence length="354" mass="40022">MSFELTSQDRVRSYINNHTDFDAADDPIEPLKGGYFNYIWRVRLSNPYGCHKSIILKYAHSSAAKQYEYLALKAISGSSLCDGVTLIGVPAVIHYDEKSHILIVQDLGTIPTLLDYLCNQSPPPSNVVALMATKLAEFIADLHSWGKCNDTLRLMLPPVQEIAETPTMNVLIPHAAKSGVVDPLLEQATEMFSAESLTSDETLIMGDFWLGNILIDIEDGPTGIKVVKKLWVIDWEFCRYGNPAEDIASFAGDCFFLSRFKNPTMGECLRHHYLETYARLATVRVDPFRVVVGMGAHWICWAELVGWGNEKEVREYAEIGLEYLRRGKDRSEDWLTTSWAKELGRQAWYMRSKA</sequence>
<comment type="caution">
    <text evidence="1">The sequence shown here is derived from an EMBL/GenBank/DDBJ whole genome shotgun (WGS) entry which is preliminary data.</text>
</comment>
<gene>
    <name evidence="1" type="ORF">BV22DRAFT_1050708</name>
</gene>
<name>A0ACB8B340_9AGAM</name>
<dbReference type="EMBL" id="MU266616">
    <property type="protein sequence ID" value="KAH7919955.1"/>
    <property type="molecule type" value="Genomic_DNA"/>
</dbReference>
<keyword evidence="2" id="KW-1185">Reference proteome</keyword>
<accession>A0ACB8B340</accession>